<dbReference type="GO" id="GO:0022857">
    <property type="term" value="F:transmembrane transporter activity"/>
    <property type="evidence" value="ECO:0007669"/>
    <property type="project" value="InterPro"/>
</dbReference>
<feature type="transmembrane region" description="Helical" evidence="6">
    <location>
        <begin position="730"/>
        <end position="751"/>
    </location>
</feature>
<comment type="similarity">
    <text evidence="2">Belongs to the drug/metabolite transporter (DMT) superfamily. Plant drug/metabolite exporter (P-DME) (TC 2.A.7.4) family.</text>
</comment>
<feature type="transmembrane region" description="Helical" evidence="6">
    <location>
        <begin position="1261"/>
        <end position="1280"/>
    </location>
</feature>
<feature type="transmembrane region" description="Helical" evidence="6">
    <location>
        <begin position="177"/>
        <end position="199"/>
    </location>
</feature>
<feature type="transmembrane region" description="Helical" evidence="6">
    <location>
        <begin position="661"/>
        <end position="686"/>
    </location>
</feature>
<feature type="transmembrane region" description="Helical" evidence="6">
    <location>
        <begin position="92"/>
        <end position="111"/>
    </location>
</feature>
<dbReference type="SUPFAM" id="SSF103481">
    <property type="entry name" value="Multidrug resistance efflux transporter EmrE"/>
    <property type="match status" value="1"/>
</dbReference>
<feature type="transmembrane region" description="Helical" evidence="6">
    <location>
        <begin position="1228"/>
        <end position="1249"/>
    </location>
</feature>
<comment type="subcellular location">
    <subcellularLocation>
        <location evidence="1">Membrane</location>
        <topology evidence="1">Multi-pass membrane protein</topology>
    </subcellularLocation>
</comment>
<name>A0A9Q0JEX4_9ROSI</name>
<evidence type="ECO:0000313" key="9">
    <source>
        <dbReference type="Proteomes" id="UP001141552"/>
    </source>
</evidence>
<feature type="transmembrane region" description="Helical" evidence="6">
    <location>
        <begin position="52"/>
        <end position="72"/>
    </location>
</feature>
<feature type="transmembrane region" description="Helical" evidence="6">
    <location>
        <begin position="458"/>
        <end position="476"/>
    </location>
</feature>
<feature type="transmembrane region" description="Helical" evidence="6">
    <location>
        <begin position="848"/>
        <end position="866"/>
    </location>
</feature>
<feature type="transmembrane region" description="Helical" evidence="6">
    <location>
        <begin position="878"/>
        <end position="908"/>
    </location>
</feature>
<gene>
    <name evidence="8" type="ORF">Tsubulata_028391</name>
</gene>
<keyword evidence="9" id="KW-1185">Reference proteome</keyword>
<feature type="transmembrane region" description="Helical" evidence="6">
    <location>
        <begin position="957"/>
        <end position="980"/>
    </location>
</feature>
<feature type="transmembrane region" description="Helical" evidence="6">
    <location>
        <begin position="698"/>
        <end position="718"/>
    </location>
</feature>
<proteinExistence type="inferred from homology"/>
<keyword evidence="5 6" id="KW-0472">Membrane</keyword>
<evidence type="ECO:0000256" key="1">
    <source>
        <dbReference type="ARBA" id="ARBA00004141"/>
    </source>
</evidence>
<feature type="transmembrane region" description="Helical" evidence="6">
    <location>
        <begin position="590"/>
        <end position="609"/>
    </location>
</feature>
<evidence type="ECO:0000259" key="7">
    <source>
        <dbReference type="Pfam" id="PF00892"/>
    </source>
</evidence>
<feature type="transmembrane region" description="Helical" evidence="6">
    <location>
        <begin position="1057"/>
        <end position="1077"/>
    </location>
</feature>
<dbReference type="GO" id="GO:0016020">
    <property type="term" value="C:membrane"/>
    <property type="evidence" value="ECO:0007669"/>
    <property type="project" value="UniProtKB-SubCell"/>
</dbReference>
<evidence type="ECO:0000256" key="2">
    <source>
        <dbReference type="ARBA" id="ARBA00007635"/>
    </source>
</evidence>
<evidence type="ECO:0000313" key="8">
    <source>
        <dbReference type="EMBL" id="KAJ4839158.1"/>
    </source>
</evidence>
<protein>
    <recommendedName>
        <fullName evidence="7">EamA domain-containing protein</fullName>
    </recommendedName>
</protein>
<feature type="transmembrane region" description="Helical" evidence="6">
    <location>
        <begin position="396"/>
        <end position="415"/>
    </location>
</feature>
<feature type="transmembrane region" description="Helical" evidence="6">
    <location>
        <begin position="427"/>
        <end position="446"/>
    </location>
</feature>
<feature type="domain" description="EamA" evidence="7">
    <location>
        <begin position="655"/>
        <end position="779"/>
    </location>
</feature>
<keyword evidence="3 6" id="KW-0812">Transmembrane</keyword>
<feature type="transmembrane region" description="Helical" evidence="6">
    <location>
        <begin position="1287"/>
        <end position="1308"/>
    </location>
</feature>
<feature type="transmembrane region" description="Helical" evidence="6">
    <location>
        <begin position="527"/>
        <end position="549"/>
    </location>
</feature>
<feature type="transmembrane region" description="Helical" evidence="6">
    <location>
        <begin position="1001"/>
        <end position="1019"/>
    </location>
</feature>
<keyword evidence="4 6" id="KW-1133">Transmembrane helix</keyword>
<feature type="domain" description="EamA" evidence="7">
    <location>
        <begin position="944"/>
        <end position="1075"/>
    </location>
</feature>
<evidence type="ECO:0000256" key="3">
    <source>
        <dbReference type="ARBA" id="ARBA00022692"/>
    </source>
</evidence>
<evidence type="ECO:0000256" key="4">
    <source>
        <dbReference type="ARBA" id="ARBA00022989"/>
    </source>
</evidence>
<evidence type="ECO:0000256" key="6">
    <source>
        <dbReference type="SAM" id="Phobius"/>
    </source>
</evidence>
<feature type="transmembrane region" description="Helical" evidence="6">
    <location>
        <begin position="20"/>
        <end position="40"/>
    </location>
</feature>
<sequence>MLGGPEEGGMAWRHCWYKDVLPFTALIAVECSIVGLNILIKAASYKGLSNYVFSLYSSAIASLGLLPLLFIFRRTVAQQSGYKAVEYSSPTLASAMNNLLPAFTFTLAVIFRCIGGGSLQRTSNSVDDVFHLALHFASSSASGLPISELGHGWTFVCYYGASLLNRAQVMKIYPTEIVVIFLCNLIGAIICIPICLVAEPDMKAWKLGSDMSLVAVLYSGFFYSCFVLGIRSWAVRLKGPVYIAMFRPLSIAIAAFMSFIFLGDPLHLGSVIGAIIITIGFYAVLWGKAKEEETTKEEPTGLDSLASDSHSKMPLLLGDEIEEWPYIGTENREREREGGSGLLREMGWRAWWYKDVLPLTAMIVAECGLVGLSTIYKAASLKGNMAPVLPSSKFPLFSRICLLGLLGATGDIIGFKGLEYSSPTLSSAMGNLVPAFTFILALILRMERLVLRSSSTQAKILGTVVSISGALVVTLYKGPIMWPTPSGTQSISLHQSLGSSHSNWVIGGLLLATDYLKEIMKMYPAELIVVFLFYATATIISAPICFIAENNLSSWILGPDGLIGYTLTNVVHTRAIHIKGPVYVASFKPLQIAIAAIFSFIFLGDVLYLGSHPNNWREGVDSMGWRAWWYEDVLPLTAMIVVECGQVGSKTIYKAASLKGLSYYVFVFYSYAIGTLTLLIPVLFILRSNRAPVLPSSKFPLFSRICLLGLLGATADMIGFKGLQYCSPTLASAMGNLIPAFTFILALIFRMERLVLRSFSTQAKILGTVVSISGALVVTLYNGPVVWSTPSGTQSISLRQSLGSSHSNWKQIMKMYPAELIVVFLFYACGTIILAPICFLAENNLSSWGLIGYTFTTIVHTKAIHLKGPVYVASFKPLQIAIAAIFSFIFLGDVLYLGSSSVVALPGLKNREREGVNQMGWRAWWYKDALPLTAMIAVECGQVGLSTIYKAASLKGLSYYVFVFYSYAIGTLILLIPALFILRSNMAPVLPSSKFPLFSRIFLLALIGAAADMIGFKGLQYCSPTLASAMGNLVPAFTFILALIFRMEKLVLRSFSTQAKIMGTVVSISGALVVTLYKGPILLPTPSATQSISLHQSLGSSHSSWGLIGYTFANVVHTRAIHLKGPVYAASFKPLQIAIAAIINFIFLGDALYLGRYWLYNDVFPLAAMVAVECNLVACSTLFKAASFKGMSFYVFVFYSYAISTLVLIIPLPFIFRRNREVIPSSKFPLFSKIVLLGLLGALGDILGYKGIYYCSPTLDSAISNLLPAFTFVLAVILSARAKIIGSIVSVSGALVLTLYKGPIVLSISSGTQFISLQQASGSSQSTWLIGSLLITTEYLLCAIWYIVQTQVMKVYPAEFVVVFFYYLCGTILLAPVLTEHWLQYYIRIIGAVIISIGFYTVLWGKAKEQETIEEFDFSGLASSSDDKLPLLRSH</sequence>
<feature type="transmembrane region" description="Helical" evidence="6">
    <location>
        <begin position="242"/>
        <end position="262"/>
    </location>
</feature>
<feature type="transmembrane region" description="Helical" evidence="6">
    <location>
        <begin position="1193"/>
        <end position="1216"/>
    </location>
</feature>
<feature type="transmembrane region" description="Helical" evidence="6">
    <location>
        <begin position="1025"/>
        <end position="1045"/>
    </location>
</feature>
<organism evidence="8 9">
    <name type="scientific">Turnera subulata</name>
    <dbReference type="NCBI Taxonomy" id="218843"/>
    <lineage>
        <taxon>Eukaryota</taxon>
        <taxon>Viridiplantae</taxon>
        <taxon>Streptophyta</taxon>
        <taxon>Embryophyta</taxon>
        <taxon>Tracheophyta</taxon>
        <taxon>Spermatophyta</taxon>
        <taxon>Magnoliopsida</taxon>
        <taxon>eudicotyledons</taxon>
        <taxon>Gunneridae</taxon>
        <taxon>Pentapetalae</taxon>
        <taxon>rosids</taxon>
        <taxon>fabids</taxon>
        <taxon>Malpighiales</taxon>
        <taxon>Passifloraceae</taxon>
        <taxon>Turnera</taxon>
    </lineage>
</organism>
<feature type="transmembrane region" description="Helical" evidence="6">
    <location>
        <begin position="1328"/>
        <end position="1348"/>
    </location>
</feature>
<feature type="transmembrane region" description="Helical" evidence="6">
    <location>
        <begin position="1360"/>
        <end position="1379"/>
    </location>
</feature>
<evidence type="ECO:0000256" key="5">
    <source>
        <dbReference type="ARBA" id="ARBA00023136"/>
    </source>
</evidence>
<dbReference type="PANTHER" id="PTHR31218">
    <property type="entry name" value="WAT1-RELATED PROTEIN"/>
    <property type="match status" value="1"/>
</dbReference>
<dbReference type="InterPro" id="IPR000620">
    <property type="entry name" value="EamA_dom"/>
</dbReference>
<dbReference type="Proteomes" id="UP001141552">
    <property type="component" value="Unassembled WGS sequence"/>
</dbReference>
<comment type="caution">
    <text evidence="8">The sequence shown here is derived from an EMBL/GenBank/DDBJ whole genome shotgun (WGS) entry which is preliminary data.</text>
</comment>
<dbReference type="InterPro" id="IPR037185">
    <property type="entry name" value="EmrE-like"/>
</dbReference>
<feature type="transmembrane region" description="Helical" evidence="6">
    <location>
        <begin position="1135"/>
        <end position="1154"/>
    </location>
</feature>
<reference evidence="8" key="1">
    <citation type="submission" date="2022-02" db="EMBL/GenBank/DDBJ databases">
        <authorList>
            <person name="Henning P.M."/>
            <person name="McCubbin A.G."/>
            <person name="Shore J.S."/>
        </authorList>
    </citation>
    <scope>NUCLEOTIDE SEQUENCE</scope>
    <source>
        <strain evidence="8">F60SS</strain>
        <tissue evidence="8">Leaves</tissue>
    </source>
</reference>
<feature type="transmembrane region" description="Helical" evidence="6">
    <location>
        <begin position="1385"/>
        <end position="1403"/>
    </location>
</feature>
<dbReference type="InterPro" id="IPR030184">
    <property type="entry name" value="WAT1-related"/>
</dbReference>
<feature type="domain" description="EamA" evidence="7">
    <location>
        <begin position="177"/>
        <end position="285"/>
    </location>
</feature>
<dbReference type="OrthoDB" id="1728340at2759"/>
<accession>A0A9Q0JEX4</accession>
<reference evidence="8" key="2">
    <citation type="journal article" date="2023" name="Plants (Basel)">
        <title>Annotation of the Turnera subulata (Passifloraceae) Draft Genome Reveals the S-Locus Evolved after the Divergence of Turneroideae from Passifloroideae in a Stepwise Manner.</title>
        <authorList>
            <person name="Henning P.M."/>
            <person name="Roalson E.H."/>
            <person name="Mir W."/>
            <person name="McCubbin A.G."/>
            <person name="Shore J.S."/>
        </authorList>
    </citation>
    <scope>NUCLEOTIDE SEQUENCE</scope>
    <source>
        <strain evidence="8">F60SS</strain>
    </source>
</reference>
<feature type="transmembrane region" description="Helical" evidence="6">
    <location>
        <begin position="820"/>
        <end position="841"/>
    </location>
</feature>
<feature type="transmembrane region" description="Helical" evidence="6">
    <location>
        <begin position="268"/>
        <end position="286"/>
    </location>
</feature>
<dbReference type="EMBL" id="JAKUCV010003388">
    <property type="protein sequence ID" value="KAJ4839158.1"/>
    <property type="molecule type" value="Genomic_DNA"/>
</dbReference>
<feature type="transmembrane region" description="Helical" evidence="6">
    <location>
        <begin position="211"/>
        <end position="230"/>
    </location>
</feature>
<feature type="transmembrane region" description="Helical" evidence="6">
    <location>
        <begin position="763"/>
        <end position="781"/>
    </location>
</feature>
<dbReference type="Pfam" id="PF00892">
    <property type="entry name" value="EamA"/>
    <property type="match status" value="3"/>
</dbReference>